<dbReference type="RefSeq" id="XP_007765720.1">
    <property type="nucleotide sequence ID" value="XM_007767530.1"/>
</dbReference>
<dbReference type="Proteomes" id="UP000053558">
    <property type="component" value="Unassembled WGS sequence"/>
</dbReference>
<dbReference type="KEGG" id="cput:CONPUDRAFT_163125"/>
<organism evidence="2 3">
    <name type="scientific">Coniophora puteana (strain RWD-64-598)</name>
    <name type="common">Brown rot fungus</name>
    <dbReference type="NCBI Taxonomy" id="741705"/>
    <lineage>
        <taxon>Eukaryota</taxon>
        <taxon>Fungi</taxon>
        <taxon>Dikarya</taxon>
        <taxon>Basidiomycota</taxon>
        <taxon>Agaricomycotina</taxon>
        <taxon>Agaricomycetes</taxon>
        <taxon>Agaricomycetidae</taxon>
        <taxon>Boletales</taxon>
        <taxon>Coniophorineae</taxon>
        <taxon>Coniophoraceae</taxon>
        <taxon>Coniophora</taxon>
    </lineage>
</organism>
<proteinExistence type="predicted"/>
<evidence type="ECO:0000256" key="1">
    <source>
        <dbReference type="SAM" id="MobiDB-lite"/>
    </source>
</evidence>
<protein>
    <submittedName>
        <fullName evidence="2">Uncharacterized protein</fullName>
    </submittedName>
</protein>
<dbReference type="OrthoDB" id="3055327at2759"/>
<feature type="region of interest" description="Disordered" evidence="1">
    <location>
        <begin position="356"/>
        <end position="380"/>
    </location>
</feature>
<name>A0A5M3MXL7_CONPW</name>
<dbReference type="AlphaFoldDB" id="A0A5M3MXL7"/>
<comment type="caution">
    <text evidence="2">The sequence shown here is derived from an EMBL/GenBank/DDBJ whole genome shotgun (WGS) entry which is preliminary data.</text>
</comment>
<keyword evidence="3" id="KW-1185">Reference proteome</keyword>
<evidence type="ECO:0000313" key="3">
    <source>
        <dbReference type="Proteomes" id="UP000053558"/>
    </source>
</evidence>
<gene>
    <name evidence="2" type="ORF">CONPUDRAFT_163125</name>
</gene>
<reference evidence="3" key="1">
    <citation type="journal article" date="2012" name="Science">
        <title>The Paleozoic origin of enzymatic lignin decomposition reconstructed from 31 fungal genomes.</title>
        <authorList>
            <person name="Floudas D."/>
            <person name="Binder M."/>
            <person name="Riley R."/>
            <person name="Barry K."/>
            <person name="Blanchette R.A."/>
            <person name="Henrissat B."/>
            <person name="Martinez A.T."/>
            <person name="Otillar R."/>
            <person name="Spatafora J.W."/>
            <person name="Yadav J.S."/>
            <person name="Aerts A."/>
            <person name="Benoit I."/>
            <person name="Boyd A."/>
            <person name="Carlson A."/>
            <person name="Copeland A."/>
            <person name="Coutinho P.M."/>
            <person name="de Vries R.P."/>
            <person name="Ferreira P."/>
            <person name="Findley K."/>
            <person name="Foster B."/>
            <person name="Gaskell J."/>
            <person name="Glotzer D."/>
            <person name="Gorecki P."/>
            <person name="Heitman J."/>
            <person name="Hesse C."/>
            <person name="Hori C."/>
            <person name="Igarashi K."/>
            <person name="Jurgens J.A."/>
            <person name="Kallen N."/>
            <person name="Kersten P."/>
            <person name="Kohler A."/>
            <person name="Kuees U."/>
            <person name="Kumar T.K.A."/>
            <person name="Kuo A."/>
            <person name="LaButti K."/>
            <person name="Larrondo L.F."/>
            <person name="Lindquist E."/>
            <person name="Ling A."/>
            <person name="Lombard V."/>
            <person name="Lucas S."/>
            <person name="Lundell T."/>
            <person name="Martin R."/>
            <person name="McLaughlin D.J."/>
            <person name="Morgenstern I."/>
            <person name="Morin E."/>
            <person name="Murat C."/>
            <person name="Nagy L.G."/>
            <person name="Nolan M."/>
            <person name="Ohm R.A."/>
            <person name="Patyshakuliyeva A."/>
            <person name="Rokas A."/>
            <person name="Ruiz-Duenas F.J."/>
            <person name="Sabat G."/>
            <person name="Salamov A."/>
            <person name="Samejima M."/>
            <person name="Schmutz J."/>
            <person name="Slot J.C."/>
            <person name="St John F."/>
            <person name="Stenlid J."/>
            <person name="Sun H."/>
            <person name="Sun S."/>
            <person name="Syed K."/>
            <person name="Tsang A."/>
            <person name="Wiebenga A."/>
            <person name="Young D."/>
            <person name="Pisabarro A."/>
            <person name="Eastwood D.C."/>
            <person name="Martin F."/>
            <person name="Cullen D."/>
            <person name="Grigoriev I.V."/>
            <person name="Hibbett D.S."/>
        </authorList>
    </citation>
    <scope>NUCLEOTIDE SEQUENCE [LARGE SCALE GENOMIC DNA]</scope>
    <source>
        <strain evidence="3">RWD-64-598 SS2</strain>
    </source>
</reference>
<evidence type="ECO:0000313" key="2">
    <source>
        <dbReference type="EMBL" id="EIW83848.1"/>
    </source>
</evidence>
<dbReference type="GeneID" id="19204862"/>
<accession>A0A5M3MXL7</accession>
<dbReference type="EMBL" id="JH711575">
    <property type="protein sequence ID" value="EIW83848.1"/>
    <property type="molecule type" value="Genomic_DNA"/>
</dbReference>
<sequence length="380" mass="41314">MSVTTTTIPAICEFANAVADLGRISTIRTAPCLADAVAALKHAVTTRTDTSLISMRDNLLRDSRNPVALHILVGAAEVLGIANAVATCFVNTPHHRHAQKAALRAGMLFGNAQKWFTHSSDVPAVEDGDNGYRALLLEHLDWVHQYGTFDNGSFDNTNTCLSPFTTYLQLTICSTPMEDWAEAAVPSHLSPLSLAWDWARTSPVIGTHTVDVVVLVTMGCHIQRVVADVPVKAAEEMAAIPGFCSTLVNDGLWASFGVVWGRLRKTMSSQHTATSRSDRYTPIAENDSSEALQQAAQLLRDTGEQYAQMLSEKDVASARVEDIVNRLHTWTAIIVAKAEPLAPPTILKAIPGLSKTGLRVTRPPSRSQDSTRYRSKHLLQ</sequence>